<reference evidence="3 4" key="1">
    <citation type="submission" date="2021-01" db="EMBL/GenBank/DDBJ databases">
        <title>Isolation and description of Catonella massiliensis sp. nov., a novel Catonella species, isolated from a stable periodontitis subject.</title>
        <authorList>
            <person name="Antezack A."/>
            <person name="Boxberger M."/>
            <person name="La Scola B."/>
            <person name="Monnet-Corti V."/>
        </authorList>
    </citation>
    <scope>NUCLEOTIDE SEQUENCE [LARGE SCALE GENOMIC DNA]</scope>
    <source>
        <strain evidence="3 4">Marseille-Q4567</strain>
    </source>
</reference>
<comment type="caution">
    <text evidence="3">The sequence shown here is derived from an EMBL/GenBank/DDBJ whole genome shotgun (WGS) entry which is preliminary data.</text>
</comment>
<keyword evidence="2" id="KW-0413">Isomerase</keyword>
<protein>
    <submittedName>
        <fullName evidence="3">Aspartate/glutamate racemase family protein</fullName>
    </submittedName>
</protein>
<keyword evidence="4" id="KW-1185">Reference proteome</keyword>
<proteinExistence type="inferred from homology"/>
<evidence type="ECO:0000313" key="4">
    <source>
        <dbReference type="Proteomes" id="UP000604730"/>
    </source>
</evidence>
<dbReference type="PANTHER" id="PTHR21198:SF7">
    <property type="entry name" value="ASPARTATE-GLUTAMATE RACEMASE FAMILY"/>
    <property type="match status" value="1"/>
</dbReference>
<evidence type="ECO:0000256" key="2">
    <source>
        <dbReference type="ARBA" id="ARBA00023235"/>
    </source>
</evidence>
<comment type="similarity">
    <text evidence="1">Belongs to the aspartate/glutamate racemases family.</text>
</comment>
<gene>
    <name evidence="3" type="ORF">JJN12_07010</name>
</gene>
<dbReference type="Proteomes" id="UP000604730">
    <property type="component" value="Unassembled WGS sequence"/>
</dbReference>
<dbReference type="InterPro" id="IPR015942">
    <property type="entry name" value="Asp/Glu/hydantoin_racemase"/>
</dbReference>
<dbReference type="InterPro" id="IPR001920">
    <property type="entry name" value="Asp/Glu_race"/>
</dbReference>
<dbReference type="PANTHER" id="PTHR21198">
    <property type="entry name" value="GLUTAMATE RACEMASE"/>
    <property type="match status" value="1"/>
</dbReference>
<sequence length="226" mass="25173">MYKLGVIGGMGPLATVSFYERVVLNTAAKCDNEHIDMVVLSHASMPDRTKCIIENKGGEFLEVIKKDFKILEDIGVEAVAIPCNTSHYFFDEFKKFTNLRIINMISETILEVKKRGIKEIAVFGTLGTLNSGVYEKYAGENGILVKEVSAKDKQVVMDIIYNIKETNNLDGSRFVDMLKRYCNPQTIGIIACTELSLLDIPEDINTIDALNVLVKRSIELSGAKVK</sequence>
<evidence type="ECO:0000256" key="1">
    <source>
        <dbReference type="ARBA" id="ARBA00007847"/>
    </source>
</evidence>
<dbReference type="NCBIfam" id="TIGR00035">
    <property type="entry name" value="asp_race"/>
    <property type="match status" value="1"/>
</dbReference>
<dbReference type="EMBL" id="JAEPRJ010000001">
    <property type="protein sequence ID" value="MBK5897526.1"/>
    <property type="molecule type" value="Genomic_DNA"/>
</dbReference>
<name>A0ABS1J056_9FIRM</name>
<evidence type="ECO:0000313" key="3">
    <source>
        <dbReference type="EMBL" id="MBK5897526.1"/>
    </source>
</evidence>
<dbReference type="InterPro" id="IPR004380">
    <property type="entry name" value="Asp_race"/>
</dbReference>
<dbReference type="Pfam" id="PF01177">
    <property type="entry name" value="Asp_Glu_race"/>
    <property type="match status" value="1"/>
</dbReference>
<dbReference type="SUPFAM" id="SSF53681">
    <property type="entry name" value="Aspartate/glutamate racemase"/>
    <property type="match status" value="2"/>
</dbReference>
<dbReference type="RefSeq" id="WP_208429002.1">
    <property type="nucleotide sequence ID" value="NZ_JAEPRJ010000001.1"/>
</dbReference>
<organism evidence="3 4">
    <name type="scientific">Catonella massiliensis</name>
    <dbReference type="NCBI Taxonomy" id="2799636"/>
    <lineage>
        <taxon>Bacteria</taxon>
        <taxon>Bacillati</taxon>
        <taxon>Bacillota</taxon>
        <taxon>Clostridia</taxon>
        <taxon>Lachnospirales</taxon>
        <taxon>Lachnospiraceae</taxon>
        <taxon>Catonella</taxon>
    </lineage>
</organism>
<accession>A0ABS1J056</accession>
<dbReference type="Gene3D" id="3.40.50.1860">
    <property type="match status" value="2"/>
</dbReference>